<feature type="non-terminal residue" evidence="6">
    <location>
        <position position="1"/>
    </location>
</feature>
<dbReference type="InterPro" id="IPR003598">
    <property type="entry name" value="Ig_sub2"/>
</dbReference>
<accession>A0AA36GNZ0</accession>
<evidence type="ECO:0000256" key="2">
    <source>
        <dbReference type="ARBA" id="ARBA00023180"/>
    </source>
</evidence>
<evidence type="ECO:0000313" key="7">
    <source>
        <dbReference type="Proteomes" id="UP001176961"/>
    </source>
</evidence>
<dbReference type="SMART" id="SM00409">
    <property type="entry name" value="IG"/>
    <property type="match status" value="2"/>
</dbReference>
<keyword evidence="4" id="KW-1133">Transmembrane helix</keyword>
<keyword evidence="2" id="KW-0325">Glycoprotein</keyword>
<dbReference type="InterPro" id="IPR013783">
    <property type="entry name" value="Ig-like_fold"/>
</dbReference>
<evidence type="ECO:0000256" key="1">
    <source>
        <dbReference type="ARBA" id="ARBA00022729"/>
    </source>
</evidence>
<evidence type="ECO:0000313" key="6">
    <source>
        <dbReference type="EMBL" id="CAJ0595666.1"/>
    </source>
</evidence>
<dbReference type="InterPro" id="IPR036179">
    <property type="entry name" value="Ig-like_dom_sf"/>
</dbReference>
<protein>
    <recommendedName>
        <fullName evidence="5">Ig-like domain-containing protein</fullName>
    </recommendedName>
</protein>
<dbReference type="Pfam" id="PF13927">
    <property type="entry name" value="Ig_3"/>
    <property type="match status" value="1"/>
</dbReference>
<dbReference type="PROSITE" id="PS50835">
    <property type="entry name" value="IG_LIKE"/>
    <property type="match status" value="2"/>
</dbReference>
<dbReference type="InterPro" id="IPR050831">
    <property type="entry name" value="CEA_cell_adhesion"/>
</dbReference>
<feature type="region of interest" description="Disordered" evidence="3">
    <location>
        <begin position="1"/>
        <end position="23"/>
    </location>
</feature>
<dbReference type="Pfam" id="PF26428">
    <property type="entry name" value="Zwei_Ig_N"/>
    <property type="match status" value="1"/>
</dbReference>
<dbReference type="EMBL" id="CATQJL010000112">
    <property type="protein sequence ID" value="CAJ0595666.1"/>
    <property type="molecule type" value="Genomic_DNA"/>
</dbReference>
<dbReference type="PANTHER" id="PTHR44427">
    <property type="entry name" value="CARCINOEMBRYONIC ANTIGEN-RELATED CELL ADHESION MOLECULE 19"/>
    <property type="match status" value="1"/>
</dbReference>
<proteinExistence type="predicted"/>
<feature type="domain" description="Ig-like" evidence="5">
    <location>
        <begin position="155"/>
        <end position="258"/>
    </location>
</feature>
<evidence type="ECO:0000256" key="4">
    <source>
        <dbReference type="SAM" id="Phobius"/>
    </source>
</evidence>
<sequence length="310" mass="34787">HEDSEPSGRELLSGPHHGSGADHAPRLKRLVSSRMRLLWLFVVTLVEPFVDGLTARGPSAVLHVQSARTSAAHPLHASDEVTLWCAPDNPQITIRKAWFVRKRDKKRLEAHLSANKKNATLTFTSPVIGDAGEYTCELDTQHGRLSTHIHLYARPISVTDNDHIVVKDNANSNEFHLEAERRYVQRGNPVNITCPVFGYPTPGIKWTKDGSPLELSDKVSLEGIAVQISEADYKHAGLYVCEAINEYTAGGKTSKPLVVIERILDVKSELAWIYPLIVIFVILLLLFIIIAFCEVRKRRLNKQLRYHAQE</sequence>
<reference evidence="6" key="1">
    <citation type="submission" date="2023-07" db="EMBL/GenBank/DDBJ databases">
        <authorList>
            <consortium name="CYATHOMIX"/>
        </authorList>
    </citation>
    <scope>NUCLEOTIDE SEQUENCE</scope>
    <source>
        <strain evidence="6">N/A</strain>
    </source>
</reference>
<evidence type="ECO:0000259" key="5">
    <source>
        <dbReference type="PROSITE" id="PS50835"/>
    </source>
</evidence>
<keyword evidence="7" id="KW-1185">Reference proteome</keyword>
<dbReference type="PANTHER" id="PTHR44427:SF5">
    <property type="entry name" value="V-SET AND IMMUNOGLOBULIN DOMAIN-CONTAINING PROTEIN 10-LIKE"/>
    <property type="match status" value="1"/>
</dbReference>
<keyword evidence="4" id="KW-0472">Membrane</keyword>
<dbReference type="Gene3D" id="2.60.40.10">
    <property type="entry name" value="Immunoglobulins"/>
    <property type="match status" value="2"/>
</dbReference>
<dbReference type="AlphaFoldDB" id="A0AA36GNZ0"/>
<dbReference type="SUPFAM" id="SSF48726">
    <property type="entry name" value="Immunoglobulin"/>
    <property type="match status" value="2"/>
</dbReference>
<organism evidence="6 7">
    <name type="scientific">Cylicocyclus nassatus</name>
    <name type="common">Nematode worm</name>
    <dbReference type="NCBI Taxonomy" id="53992"/>
    <lineage>
        <taxon>Eukaryota</taxon>
        <taxon>Metazoa</taxon>
        <taxon>Ecdysozoa</taxon>
        <taxon>Nematoda</taxon>
        <taxon>Chromadorea</taxon>
        <taxon>Rhabditida</taxon>
        <taxon>Rhabditina</taxon>
        <taxon>Rhabditomorpha</taxon>
        <taxon>Strongyloidea</taxon>
        <taxon>Strongylidae</taxon>
        <taxon>Cylicocyclus</taxon>
    </lineage>
</organism>
<keyword evidence="1" id="KW-0732">Signal</keyword>
<gene>
    <name evidence="6" type="ORF">CYNAS_LOCUS7649</name>
</gene>
<dbReference type="SMART" id="SM00408">
    <property type="entry name" value="IGc2"/>
    <property type="match status" value="2"/>
</dbReference>
<dbReference type="CDD" id="cd00096">
    <property type="entry name" value="Ig"/>
    <property type="match status" value="2"/>
</dbReference>
<dbReference type="InterPro" id="IPR058814">
    <property type="entry name" value="ZIG1/7_N"/>
</dbReference>
<comment type="caution">
    <text evidence="6">The sequence shown here is derived from an EMBL/GenBank/DDBJ whole genome shotgun (WGS) entry which is preliminary data.</text>
</comment>
<dbReference type="Proteomes" id="UP001176961">
    <property type="component" value="Unassembled WGS sequence"/>
</dbReference>
<dbReference type="InterPro" id="IPR003599">
    <property type="entry name" value="Ig_sub"/>
</dbReference>
<keyword evidence="4" id="KW-0812">Transmembrane</keyword>
<feature type="transmembrane region" description="Helical" evidence="4">
    <location>
        <begin position="272"/>
        <end position="295"/>
    </location>
</feature>
<name>A0AA36GNZ0_CYLNA</name>
<evidence type="ECO:0000256" key="3">
    <source>
        <dbReference type="SAM" id="MobiDB-lite"/>
    </source>
</evidence>
<feature type="domain" description="Ig-like" evidence="5">
    <location>
        <begin position="58"/>
        <end position="146"/>
    </location>
</feature>
<dbReference type="InterPro" id="IPR007110">
    <property type="entry name" value="Ig-like_dom"/>
</dbReference>